<evidence type="ECO:0000259" key="2">
    <source>
        <dbReference type="SMART" id="SM00065"/>
    </source>
</evidence>
<dbReference type="EMBL" id="MBLM01000003">
    <property type="protein sequence ID" value="OHV45946.1"/>
    <property type="molecule type" value="Genomic_DNA"/>
</dbReference>
<dbReference type="SMART" id="SM00331">
    <property type="entry name" value="PP2C_SIG"/>
    <property type="match status" value="1"/>
</dbReference>
<keyword evidence="5" id="KW-1185">Reference proteome</keyword>
<dbReference type="AlphaFoldDB" id="A0A1S1RII2"/>
<proteinExistence type="predicted"/>
<organism evidence="4 5">
    <name type="scientific">Parafrankia colletiae</name>
    <dbReference type="NCBI Taxonomy" id="573497"/>
    <lineage>
        <taxon>Bacteria</taxon>
        <taxon>Bacillati</taxon>
        <taxon>Actinomycetota</taxon>
        <taxon>Actinomycetes</taxon>
        <taxon>Frankiales</taxon>
        <taxon>Frankiaceae</taxon>
        <taxon>Parafrankia</taxon>
    </lineage>
</organism>
<dbReference type="Gene3D" id="3.60.40.10">
    <property type="entry name" value="PPM-type phosphatase domain"/>
    <property type="match status" value="1"/>
</dbReference>
<dbReference type="InterPro" id="IPR029016">
    <property type="entry name" value="GAF-like_dom_sf"/>
</dbReference>
<feature type="domain" description="GAF" evidence="2">
    <location>
        <begin position="33"/>
        <end position="179"/>
    </location>
</feature>
<dbReference type="InterPro" id="IPR001932">
    <property type="entry name" value="PPM-type_phosphatase-like_dom"/>
</dbReference>
<dbReference type="PANTHER" id="PTHR43156:SF2">
    <property type="entry name" value="STAGE II SPORULATION PROTEIN E"/>
    <property type="match status" value="1"/>
</dbReference>
<accession>A0A1S1RII2</accession>
<comment type="caution">
    <text evidence="4">The sequence shown here is derived from an EMBL/GenBank/DDBJ whole genome shotgun (WGS) entry which is preliminary data.</text>
</comment>
<feature type="domain" description="PPM-type phosphatase" evidence="3">
    <location>
        <begin position="197"/>
        <end position="421"/>
    </location>
</feature>
<dbReference type="Gene3D" id="3.30.450.40">
    <property type="match status" value="1"/>
</dbReference>
<dbReference type="InterPro" id="IPR036457">
    <property type="entry name" value="PPM-type-like_dom_sf"/>
</dbReference>
<protein>
    <recommendedName>
        <fullName evidence="6">Serine phosphatase RsbU, regulator of sigma subunit</fullName>
    </recommendedName>
</protein>
<dbReference type="SMART" id="SM00065">
    <property type="entry name" value="GAF"/>
    <property type="match status" value="1"/>
</dbReference>
<evidence type="ECO:0000313" key="4">
    <source>
        <dbReference type="EMBL" id="OHV45946.1"/>
    </source>
</evidence>
<evidence type="ECO:0000259" key="3">
    <source>
        <dbReference type="SMART" id="SM00331"/>
    </source>
</evidence>
<gene>
    <name evidence="4" type="ORF">CC117_09350</name>
</gene>
<evidence type="ECO:0000313" key="5">
    <source>
        <dbReference type="Proteomes" id="UP000179627"/>
    </source>
</evidence>
<dbReference type="Proteomes" id="UP000179627">
    <property type="component" value="Unassembled WGS sequence"/>
</dbReference>
<dbReference type="SUPFAM" id="SSF55781">
    <property type="entry name" value="GAF domain-like"/>
    <property type="match status" value="1"/>
</dbReference>
<dbReference type="RefSeq" id="WP_071082213.1">
    <property type="nucleotide sequence ID" value="NZ_MBLM01000003.1"/>
</dbReference>
<dbReference type="Pfam" id="PF07228">
    <property type="entry name" value="SpoIIE"/>
    <property type="match status" value="1"/>
</dbReference>
<sequence length="428" mass="45273">MGEREPRRGGDAGRIADSVRLAAVRACDLLDTGPEESFDRLTRMASTTLGVPLAFITVIDDRRSFWKSQVGADEAEGIGQQQPVTETLGALVVESGAPVVVPDVALDSRTRGDPLALALGIASWVGYPVHGPDRQIVGVLSVADVLPRAWSSRDLTVLEALSEIATGTITLRGALGRATDLARTLQQSLLPPTLPDLPGLDISARYRPAGDGAEVIGDFFDAFRTGPGALGVVLGDVAGKGVEAARVTALAHYTIRAAASHRTDPAGVLGELNTALLTQRPDSERFLTAVYLSVRRFRRFRRGLLRVTICSAGHTPVLLRGADYAVRPVGVHGLVLGVFGDAQLVNTEVRLRRGEMLLLYTDGVTEARRGDEQYGDERLRGLVAALGPASAADLTAAVEADVLTFTAGPPQDDIAILALGLPHEPGIR</sequence>
<name>A0A1S1RII2_9ACTN</name>
<dbReference type="InterPro" id="IPR003018">
    <property type="entry name" value="GAF"/>
</dbReference>
<evidence type="ECO:0000256" key="1">
    <source>
        <dbReference type="ARBA" id="ARBA00022801"/>
    </source>
</evidence>
<keyword evidence="1" id="KW-0378">Hydrolase</keyword>
<dbReference type="PANTHER" id="PTHR43156">
    <property type="entry name" value="STAGE II SPORULATION PROTEIN E-RELATED"/>
    <property type="match status" value="1"/>
</dbReference>
<dbReference type="GO" id="GO:0016791">
    <property type="term" value="F:phosphatase activity"/>
    <property type="evidence" value="ECO:0007669"/>
    <property type="project" value="TreeGrafter"/>
</dbReference>
<dbReference type="InterPro" id="IPR052016">
    <property type="entry name" value="Bact_Sigma-Reg"/>
</dbReference>
<reference evidence="5" key="1">
    <citation type="submission" date="2016-07" db="EMBL/GenBank/DDBJ databases">
        <title>Sequence Frankia sp. strain CcI1.17.</title>
        <authorList>
            <person name="Ghodhbane-Gtari F."/>
            <person name="Swanson E."/>
            <person name="Gueddou A."/>
            <person name="Morris K."/>
            <person name="Hezbri K."/>
            <person name="Ktari A."/>
            <person name="Nouioui I."/>
            <person name="Abebe-Akele F."/>
            <person name="Simpson S."/>
            <person name="Thomas K."/>
            <person name="Gtari M."/>
            <person name="Tisa L.S."/>
            <person name="Hurst S."/>
        </authorList>
    </citation>
    <scope>NUCLEOTIDE SEQUENCE [LARGE SCALE GENOMIC DNA]</scope>
    <source>
        <strain evidence="5">Cc1.17</strain>
    </source>
</reference>
<evidence type="ECO:0008006" key="6">
    <source>
        <dbReference type="Google" id="ProtNLM"/>
    </source>
</evidence>
<dbReference type="Pfam" id="PF13185">
    <property type="entry name" value="GAF_2"/>
    <property type="match status" value="1"/>
</dbReference>